<protein>
    <submittedName>
        <fullName evidence="3">Uncharacterized protein</fullName>
    </submittedName>
</protein>
<feature type="region of interest" description="Disordered" evidence="1">
    <location>
        <begin position="67"/>
        <end position="86"/>
    </location>
</feature>
<evidence type="ECO:0000313" key="3">
    <source>
        <dbReference type="EMBL" id="RBQ16525.1"/>
    </source>
</evidence>
<name>A0A366LRD4_9ACTN</name>
<keyword evidence="2" id="KW-0472">Membrane</keyword>
<keyword evidence="2" id="KW-0812">Transmembrane</keyword>
<keyword evidence="2" id="KW-1133">Transmembrane helix</keyword>
<keyword evidence="4" id="KW-1185">Reference proteome</keyword>
<feature type="compositionally biased region" description="Pro residues" evidence="1">
    <location>
        <begin position="69"/>
        <end position="86"/>
    </location>
</feature>
<gene>
    <name evidence="3" type="ORF">DP939_29855</name>
</gene>
<sequence>MRVAGTGAAVLGAPAAAWLADPRLGVLVSGAGLALVVIIALAALFGSHRISERAFRLLRWITGRAEPRAPAPRKPASPPSGPAGPP</sequence>
<reference evidence="3 4" key="1">
    <citation type="submission" date="2018-06" db="EMBL/GenBank/DDBJ databases">
        <title>Sphaerisporangium craniellae sp. nov., isolated from a marine sponge in the South China Sea.</title>
        <authorList>
            <person name="Li L."/>
        </authorList>
    </citation>
    <scope>NUCLEOTIDE SEQUENCE [LARGE SCALE GENOMIC DNA]</scope>
    <source>
        <strain evidence="3 4">LHW63015</strain>
    </source>
</reference>
<dbReference type="Proteomes" id="UP000253303">
    <property type="component" value="Unassembled WGS sequence"/>
</dbReference>
<feature type="transmembrane region" description="Helical" evidence="2">
    <location>
        <begin position="27"/>
        <end position="46"/>
    </location>
</feature>
<dbReference type="AlphaFoldDB" id="A0A366LRD4"/>
<organism evidence="3 4">
    <name type="scientific">Spongiactinospora rosea</name>
    <dbReference type="NCBI Taxonomy" id="2248750"/>
    <lineage>
        <taxon>Bacteria</taxon>
        <taxon>Bacillati</taxon>
        <taxon>Actinomycetota</taxon>
        <taxon>Actinomycetes</taxon>
        <taxon>Streptosporangiales</taxon>
        <taxon>Streptosporangiaceae</taxon>
        <taxon>Spongiactinospora</taxon>
    </lineage>
</organism>
<evidence type="ECO:0000313" key="4">
    <source>
        <dbReference type="Proteomes" id="UP000253303"/>
    </source>
</evidence>
<evidence type="ECO:0000256" key="2">
    <source>
        <dbReference type="SAM" id="Phobius"/>
    </source>
</evidence>
<accession>A0A366LRD4</accession>
<proteinExistence type="predicted"/>
<comment type="caution">
    <text evidence="3">The sequence shown here is derived from an EMBL/GenBank/DDBJ whole genome shotgun (WGS) entry which is preliminary data.</text>
</comment>
<dbReference type="RefSeq" id="WP_113984151.1">
    <property type="nucleotide sequence ID" value="NZ_QMEY01000016.1"/>
</dbReference>
<evidence type="ECO:0000256" key="1">
    <source>
        <dbReference type="SAM" id="MobiDB-lite"/>
    </source>
</evidence>
<dbReference type="EMBL" id="QMEY01000016">
    <property type="protein sequence ID" value="RBQ16525.1"/>
    <property type="molecule type" value="Genomic_DNA"/>
</dbReference>